<accession>A0ACB8NMM0</accession>
<keyword evidence="2" id="KW-1185">Reference proteome</keyword>
<sequence length="472" mass="52985">MNMKKQKPKAIVVGGSIPGESCAKALVSAGWDVVVIEKTRGPPTQNPTDAGLGLDPLAQKIVQSWLHEPELLYNNTLPITITEGYNIIYLISFFPVESSSALNYTDLLKILVVHNLATDGEKKISWVIGREEGAKYLTAYWADLHGLIYNTLPPEIFLWGHQYLSFCISEDKLTVKVRAKDLETDEIIEIVGDLLVGADGILSSIGQSILPDFKLRYTGYCEWRGVFNFSENDSETILGIRKSYPDIGKCFYTNIGSGSHIIVTELKKEKFNWVWYVNQPEPELKYDVTLGNKLFYSLQGNTTSVKVSSDMIEELHQRAEQVWLPELSRLIKETRDPFLNAIYDCDPLEKIIWDRVVLTGDAAHPTTPHSARSTNMAIIDAAVLGKCLEKWGPDHLYSALEEYQSIRKPVTSAQVLHSRRLGQMKQGLSIPGRERPFDPKTASLEDSVFILNKNVPLFDVVPPILDSIFRSA</sequence>
<gene>
    <name evidence="1" type="ORF">KPL71_000299</name>
</gene>
<organism evidence="1 2">
    <name type="scientific">Citrus sinensis</name>
    <name type="common">Sweet orange</name>
    <name type="synonym">Citrus aurantium var. sinensis</name>
    <dbReference type="NCBI Taxonomy" id="2711"/>
    <lineage>
        <taxon>Eukaryota</taxon>
        <taxon>Viridiplantae</taxon>
        <taxon>Streptophyta</taxon>
        <taxon>Embryophyta</taxon>
        <taxon>Tracheophyta</taxon>
        <taxon>Spermatophyta</taxon>
        <taxon>Magnoliopsida</taxon>
        <taxon>eudicotyledons</taxon>
        <taxon>Gunneridae</taxon>
        <taxon>Pentapetalae</taxon>
        <taxon>rosids</taxon>
        <taxon>malvids</taxon>
        <taxon>Sapindales</taxon>
        <taxon>Rutaceae</taxon>
        <taxon>Aurantioideae</taxon>
        <taxon>Citrus</taxon>
    </lineage>
</organism>
<evidence type="ECO:0000313" key="2">
    <source>
        <dbReference type="Proteomes" id="UP000829398"/>
    </source>
</evidence>
<proteinExistence type="predicted"/>
<protein>
    <submittedName>
        <fullName evidence="1">FAD binding 3 domain-containing protein</fullName>
    </submittedName>
</protein>
<comment type="caution">
    <text evidence="1">The sequence shown here is derived from an EMBL/GenBank/DDBJ whole genome shotgun (WGS) entry which is preliminary data.</text>
</comment>
<reference evidence="2" key="1">
    <citation type="journal article" date="2023" name="Hortic. Res.">
        <title>A chromosome-level phased genome enabling allele-level studies in sweet orange: a case study on citrus Huanglongbing tolerance.</title>
        <authorList>
            <person name="Wu B."/>
            <person name="Yu Q."/>
            <person name="Deng Z."/>
            <person name="Duan Y."/>
            <person name="Luo F."/>
            <person name="Gmitter F. Jr."/>
        </authorList>
    </citation>
    <scope>NUCLEOTIDE SEQUENCE [LARGE SCALE GENOMIC DNA]</scope>
    <source>
        <strain evidence="2">cv. Valencia</strain>
    </source>
</reference>
<evidence type="ECO:0000313" key="1">
    <source>
        <dbReference type="EMBL" id="KAH9799275.1"/>
    </source>
</evidence>
<dbReference type="EMBL" id="CM039170">
    <property type="protein sequence ID" value="KAH9799275.1"/>
    <property type="molecule type" value="Genomic_DNA"/>
</dbReference>
<dbReference type="Proteomes" id="UP000829398">
    <property type="component" value="Chromosome 1"/>
</dbReference>
<name>A0ACB8NMM0_CITSI</name>